<gene>
    <name evidence="3" type="ORF">SJS77_00245</name>
</gene>
<feature type="transmembrane region" description="Helical" evidence="1">
    <location>
        <begin position="58"/>
        <end position="75"/>
    </location>
</feature>
<comment type="caution">
    <text evidence="3">The sequence shown here is derived from an EMBL/GenBank/DDBJ whole genome shotgun (WGS) entry which is preliminary data.</text>
</comment>
<dbReference type="AlphaFoldDB" id="A0AAW9ESG9"/>
<accession>A0AAW9ESG9</accession>
<feature type="transmembrane region" description="Helical" evidence="1">
    <location>
        <begin position="6"/>
        <end position="25"/>
    </location>
</feature>
<dbReference type="Proteomes" id="UP001277183">
    <property type="component" value="Unassembled WGS sequence"/>
</dbReference>
<dbReference type="Pfam" id="PF13280">
    <property type="entry name" value="WYL"/>
    <property type="match status" value="1"/>
</dbReference>
<keyword evidence="1" id="KW-0812">Transmembrane</keyword>
<dbReference type="InterPro" id="IPR026881">
    <property type="entry name" value="WYL_dom"/>
</dbReference>
<feature type="transmembrane region" description="Helical" evidence="1">
    <location>
        <begin position="32"/>
        <end position="52"/>
    </location>
</feature>
<organism evidence="3 4">
    <name type="scientific">Aeromonas caviae</name>
    <name type="common">Aeromonas punctata</name>
    <dbReference type="NCBI Taxonomy" id="648"/>
    <lineage>
        <taxon>Bacteria</taxon>
        <taxon>Pseudomonadati</taxon>
        <taxon>Pseudomonadota</taxon>
        <taxon>Gammaproteobacteria</taxon>
        <taxon>Aeromonadales</taxon>
        <taxon>Aeromonadaceae</taxon>
        <taxon>Aeromonas</taxon>
    </lineage>
</organism>
<keyword evidence="1" id="KW-1133">Transmembrane helix</keyword>
<protein>
    <recommendedName>
        <fullName evidence="2">WYL domain-containing protein</fullName>
    </recommendedName>
</protein>
<proteinExistence type="predicted"/>
<evidence type="ECO:0000313" key="4">
    <source>
        <dbReference type="Proteomes" id="UP001277183"/>
    </source>
</evidence>
<evidence type="ECO:0000259" key="2">
    <source>
        <dbReference type="Pfam" id="PF13280"/>
    </source>
</evidence>
<feature type="domain" description="WYL" evidence="2">
    <location>
        <begin position="134"/>
        <end position="184"/>
    </location>
</feature>
<dbReference type="EMBL" id="JAWZVU010000002">
    <property type="protein sequence ID" value="MDX7718928.1"/>
    <property type="molecule type" value="Genomic_DNA"/>
</dbReference>
<evidence type="ECO:0000313" key="3">
    <source>
        <dbReference type="EMBL" id="MDX7718928.1"/>
    </source>
</evidence>
<evidence type="ECO:0000256" key="1">
    <source>
        <dbReference type="SAM" id="Phobius"/>
    </source>
</evidence>
<reference evidence="3" key="1">
    <citation type="submission" date="2023-11" db="EMBL/GenBank/DDBJ databases">
        <title>WGS of Aeromonas in Northern Israel.</title>
        <authorList>
            <person name="Hershko Y."/>
        </authorList>
    </citation>
    <scope>NUCLEOTIDE SEQUENCE</scope>
    <source>
        <strain evidence="3">77416</strain>
    </source>
</reference>
<name>A0AAW9ESG9_AERCA</name>
<keyword evidence="1" id="KW-0472">Membrane</keyword>
<sequence>MGNFLLMSALVFLVLSVVCLFKPSIFRQKKRSAAFCIGFLSFSSCLFLGFYAEGLVPFWNALVFLILLTCAIAGASQKPQVATKPDVSNPHEQSVIVASKPIEINRHKSQPFDRSFKSWESELTTAWAGDTDDIEFTYVNKKGERTRRSVTVEELLYNESMEFYIKGYCHVRGEQRTFKADNIDTKIKVGSQRLDFDDWCERKLGIDLYDLYHA</sequence>
<dbReference type="RefSeq" id="WP_319886396.1">
    <property type="nucleotide sequence ID" value="NZ_JAWZVU010000002.1"/>
</dbReference>